<dbReference type="Proteomes" id="UP001626549">
    <property type="component" value="Chromosome"/>
</dbReference>
<dbReference type="SMART" id="SM00926">
    <property type="entry name" value="Molybdop_Fe4S4"/>
    <property type="match status" value="1"/>
</dbReference>
<dbReference type="PANTHER" id="PTHR43742:SF6">
    <property type="entry name" value="OXIDOREDUCTASE YYAE-RELATED"/>
    <property type="match status" value="1"/>
</dbReference>
<keyword evidence="8" id="KW-1185">Reference proteome</keyword>
<dbReference type="Pfam" id="PF01568">
    <property type="entry name" value="Molydop_binding"/>
    <property type="match status" value="1"/>
</dbReference>
<evidence type="ECO:0000256" key="2">
    <source>
        <dbReference type="ARBA" id="ARBA00022723"/>
    </source>
</evidence>
<reference evidence="7 8" key="1">
    <citation type="submission" date="2023-10" db="EMBL/GenBank/DDBJ databases">
        <title>Two novel species belonging to the OM43/NOR5 clade.</title>
        <authorList>
            <person name="Park M."/>
        </authorList>
    </citation>
    <scope>NUCLEOTIDE SEQUENCE [LARGE SCALE GENOMIC DNA]</scope>
    <source>
        <strain evidence="7 8">IMCC45268</strain>
    </source>
</reference>
<evidence type="ECO:0000313" key="8">
    <source>
        <dbReference type="Proteomes" id="UP001626549"/>
    </source>
</evidence>
<dbReference type="EMBL" id="CP136865">
    <property type="protein sequence ID" value="WOJ98005.1"/>
    <property type="molecule type" value="Genomic_DNA"/>
</dbReference>
<keyword evidence="4" id="KW-0411">Iron-sulfur</keyword>
<dbReference type="Gene3D" id="3.30.2070.10">
    <property type="entry name" value="Formate dehydrogenase/DMSO reductase"/>
    <property type="match status" value="1"/>
</dbReference>
<dbReference type="Gene3D" id="2.20.25.90">
    <property type="entry name" value="ADC-like domains"/>
    <property type="match status" value="1"/>
</dbReference>
<keyword evidence="3" id="KW-0408">Iron</keyword>
<dbReference type="InterPro" id="IPR006657">
    <property type="entry name" value="MoPterin_dinucl-bd_dom"/>
</dbReference>
<dbReference type="SUPFAM" id="SSF50692">
    <property type="entry name" value="ADC-like"/>
    <property type="match status" value="1"/>
</dbReference>
<feature type="region of interest" description="Disordered" evidence="5">
    <location>
        <begin position="1"/>
        <end position="24"/>
    </location>
</feature>
<dbReference type="InterPro" id="IPR009010">
    <property type="entry name" value="Asp_de-COase-like_dom_sf"/>
</dbReference>
<name>A0ABZ0IFQ5_9GAMM</name>
<proteinExistence type="inferred from homology"/>
<sequence length="691" mass="74791">MSQSVSNQNTSLTPPPNTSLPEQTRQTVCPLDCADTCSLEVTTQDDRITAVRGGKANPFTRGKLCAKVVNSFPAQVHGDLRIRTPLLRRDSLGGRDFQPISWEQALDIVFEKFSGIQQQWGSEAIAPLYYGGPMGILAGGSMDKRFFHRLGASQIDSSTLCAGTSGSAWDTVFGDAGGIDLEELAESKLILVWGNNITTCNLHLTTIIRDAQKRGAKLVVIDPKRTRIARDADLHVPLLPGSDVVLAYALTAILDASGDLDEEFIKQHTHGGDQFRAAAKQFGVQRAADLCGLDTSVIEALAEMFREHGPAAMTIGVAPERNRNGSAGIRAAFSLMAVTGNIGPMGAGVCDVGRFFSIDKERLARPDLAPVGIRKINVLDIPRYVLEPGEETPIKGLFIYNHNPVAVHPQQARMRAALLSDNVFVVGSDVTMTDSMACADLVLPASTHFEYGDVYKAYGHRYLQRSRPVLPSQGESVSNMELFRRLGTRFGFSEPAFQDSDDALIEQAFASINSAIPAQADGKALDMTPYAEPAMLRGGVFTTPSGRIELYSETMEEHCGQGLPRYLDSPDKRDFVLVTPASELRTNSTFGGLKDQQRDIVCEIHSADAAEQGIEDGESIELHNERATVQLTARVTDDVRPGTLYVPKGAWIADSPTGYTVNALLPGHQESAIGGACYYDCGVDIRHPPKG</sequence>
<dbReference type="PANTHER" id="PTHR43742">
    <property type="entry name" value="TRIMETHYLAMINE-N-OXIDE REDUCTASE"/>
    <property type="match status" value="1"/>
</dbReference>
<comment type="similarity">
    <text evidence="1">Belongs to the prokaryotic molybdopterin-containing oxidoreductase family.</text>
</comment>
<accession>A0ABZ0IFQ5</accession>
<dbReference type="Pfam" id="PF04879">
    <property type="entry name" value="Molybdop_Fe4S4"/>
    <property type="match status" value="1"/>
</dbReference>
<protein>
    <submittedName>
        <fullName evidence="7">Molybdopterin-dependent oxidoreductase</fullName>
    </submittedName>
</protein>
<gene>
    <name evidence="7" type="ORF">R0137_05365</name>
</gene>
<dbReference type="Gene3D" id="2.40.40.20">
    <property type="match status" value="1"/>
</dbReference>
<evidence type="ECO:0000259" key="6">
    <source>
        <dbReference type="SMART" id="SM00926"/>
    </source>
</evidence>
<feature type="compositionally biased region" description="Low complexity" evidence="5">
    <location>
        <begin position="1"/>
        <end position="12"/>
    </location>
</feature>
<dbReference type="Gene3D" id="3.40.228.10">
    <property type="entry name" value="Dimethylsulfoxide Reductase, domain 2"/>
    <property type="match status" value="1"/>
</dbReference>
<dbReference type="SUPFAM" id="SSF53706">
    <property type="entry name" value="Formate dehydrogenase/DMSO reductase, domains 1-3"/>
    <property type="match status" value="1"/>
</dbReference>
<evidence type="ECO:0000256" key="5">
    <source>
        <dbReference type="SAM" id="MobiDB-lite"/>
    </source>
</evidence>
<dbReference type="Gene3D" id="3.40.50.740">
    <property type="match status" value="1"/>
</dbReference>
<evidence type="ECO:0000313" key="7">
    <source>
        <dbReference type="EMBL" id="WOJ98005.1"/>
    </source>
</evidence>
<evidence type="ECO:0000256" key="4">
    <source>
        <dbReference type="ARBA" id="ARBA00023014"/>
    </source>
</evidence>
<dbReference type="InterPro" id="IPR006656">
    <property type="entry name" value="Mopterin_OxRdtase"/>
</dbReference>
<dbReference type="RefSeq" id="WP_407329146.1">
    <property type="nucleotide sequence ID" value="NZ_CP136865.1"/>
</dbReference>
<dbReference type="Pfam" id="PF00384">
    <property type="entry name" value="Molybdopterin"/>
    <property type="match status" value="1"/>
</dbReference>
<dbReference type="InterPro" id="IPR006963">
    <property type="entry name" value="Mopterin_OxRdtase_4Fe-4S_dom"/>
</dbReference>
<dbReference type="CDD" id="cd02766">
    <property type="entry name" value="MopB_3"/>
    <property type="match status" value="1"/>
</dbReference>
<keyword evidence="2" id="KW-0479">Metal-binding</keyword>
<organism evidence="7 8">
    <name type="scientific">Congregibacter brevis</name>
    <dbReference type="NCBI Taxonomy" id="3081201"/>
    <lineage>
        <taxon>Bacteria</taxon>
        <taxon>Pseudomonadati</taxon>
        <taxon>Pseudomonadota</taxon>
        <taxon>Gammaproteobacteria</taxon>
        <taxon>Cellvibrionales</taxon>
        <taxon>Halieaceae</taxon>
        <taxon>Congregibacter</taxon>
    </lineage>
</organism>
<evidence type="ECO:0000256" key="3">
    <source>
        <dbReference type="ARBA" id="ARBA00023004"/>
    </source>
</evidence>
<evidence type="ECO:0000256" key="1">
    <source>
        <dbReference type="ARBA" id="ARBA00010312"/>
    </source>
</evidence>
<feature type="domain" description="4Fe-4S Mo/W bis-MGD-type" evidence="6">
    <location>
        <begin position="22"/>
        <end position="78"/>
    </location>
</feature>
<dbReference type="InterPro" id="IPR050612">
    <property type="entry name" value="Prok_Mopterin_Oxidored"/>
</dbReference>